<keyword evidence="3" id="KW-1185">Reference proteome</keyword>
<name>A0A5C3R2D5_9AGAR</name>
<accession>A0A5C3R2D5</accession>
<evidence type="ECO:0000256" key="1">
    <source>
        <dbReference type="SAM" id="MobiDB-lite"/>
    </source>
</evidence>
<organism evidence="2 3">
    <name type="scientific">Pterulicium gracile</name>
    <dbReference type="NCBI Taxonomy" id="1884261"/>
    <lineage>
        <taxon>Eukaryota</taxon>
        <taxon>Fungi</taxon>
        <taxon>Dikarya</taxon>
        <taxon>Basidiomycota</taxon>
        <taxon>Agaricomycotina</taxon>
        <taxon>Agaricomycetes</taxon>
        <taxon>Agaricomycetidae</taxon>
        <taxon>Agaricales</taxon>
        <taxon>Pleurotineae</taxon>
        <taxon>Pterulaceae</taxon>
        <taxon>Pterulicium</taxon>
    </lineage>
</organism>
<feature type="compositionally biased region" description="Low complexity" evidence="1">
    <location>
        <begin position="167"/>
        <end position="188"/>
    </location>
</feature>
<feature type="compositionally biased region" description="Basic and acidic residues" evidence="1">
    <location>
        <begin position="281"/>
        <end position="290"/>
    </location>
</feature>
<dbReference type="Proteomes" id="UP000305067">
    <property type="component" value="Unassembled WGS sequence"/>
</dbReference>
<feature type="compositionally biased region" description="Pro residues" evidence="1">
    <location>
        <begin position="218"/>
        <end position="232"/>
    </location>
</feature>
<feature type="compositionally biased region" description="Basic and acidic residues" evidence="1">
    <location>
        <begin position="60"/>
        <end position="81"/>
    </location>
</feature>
<dbReference type="EMBL" id="ML178818">
    <property type="protein sequence ID" value="TFL04884.1"/>
    <property type="molecule type" value="Genomic_DNA"/>
</dbReference>
<dbReference type="AlphaFoldDB" id="A0A5C3R2D5"/>
<feature type="compositionally biased region" description="Polar residues" evidence="1">
    <location>
        <begin position="144"/>
        <end position="157"/>
    </location>
</feature>
<gene>
    <name evidence="2" type="ORF">BDV98DRAFT_602279</name>
</gene>
<dbReference type="OrthoDB" id="3358973at2759"/>
<protein>
    <submittedName>
        <fullName evidence="2">Uncharacterized protein</fullName>
    </submittedName>
</protein>
<feature type="compositionally biased region" description="Polar residues" evidence="1">
    <location>
        <begin position="249"/>
        <end position="259"/>
    </location>
</feature>
<feature type="compositionally biased region" description="Polar residues" evidence="1">
    <location>
        <begin position="1"/>
        <end position="11"/>
    </location>
</feature>
<evidence type="ECO:0000313" key="3">
    <source>
        <dbReference type="Proteomes" id="UP000305067"/>
    </source>
</evidence>
<proteinExistence type="predicted"/>
<feature type="compositionally biased region" description="Basic and acidic residues" evidence="1">
    <location>
        <begin position="260"/>
        <end position="272"/>
    </location>
</feature>
<reference evidence="2 3" key="1">
    <citation type="journal article" date="2019" name="Nat. Ecol. Evol.">
        <title>Megaphylogeny resolves global patterns of mushroom evolution.</title>
        <authorList>
            <person name="Varga T."/>
            <person name="Krizsan K."/>
            <person name="Foldi C."/>
            <person name="Dima B."/>
            <person name="Sanchez-Garcia M."/>
            <person name="Sanchez-Ramirez S."/>
            <person name="Szollosi G.J."/>
            <person name="Szarkandi J.G."/>
            <person name="Papp V."/>
            <person name="Albert L."/>
            <person name="Andreopoulos W."/>
            <person name="Angelini C."/>
            <person name="Antonin V."/>
            <person name="Barry K.W."/>
            <person name="Bougher N.L."/>
            <person name="Buchanan P."/>
            <person name="Buyck B."/>
            <person name="Bense V."/>
            <person name="Catcheside P."/>
            <person name="Chovatia M."/>
            <person name="Cooper J."/>
            <person name="Damon W."/>
            <person name="Desjardin D."/>
            <person name="Finy P."/>
            <person name="Geml J."/>
            <person name="Haridas S."/>
            <person name="Hughes K."/>
            <person name="Justo A."/>
            <person name="Karasinski D."/>
            <person name="Kautmanova I."/>
            <person name="Kiss B."/>
            <person name="Kocsube S."/>
            <person name="Kotiranta H."/>
            <person name="LaButti K.M."/>
            <person name="Lechner B.E."/>
            <person name="Liimatainen K."/>
            <person name="Lipzen A."/>
            <person name="Lukacs Z."/>
            <person name="Mihaltcheva S."/>
            <person name="Morgado L.N."/>
            <person name="Niskanen T."/>
            <person name="Noordeloos M.E."/>
            <person name="Ohm R.A."/>
            <person name="Ortiz-Santana B."/>
            <person name="Ovrebo C."/>
            <person name="Racz N."/>
            <person name="Riley R."/>
            <person name="Savchenko A."/>
            <person name="Shiryaev A."/>
            <person name="Soop K."/>
            <person name="Spirin V."/>
            <person name="Szebenyi C."/>
            <person name="Tomsovsky M."/>
            <person name="Tulloss R.E."/>
            <person name="Uehling J."/>
            <person name="Grigoriev I.V."/>
            <person name="Vagvolgyi C."/>
            <person name="Papp T."/>
            <person name="Martin F.M."/>
            <person name="Miettinen O."/>
            <person name="Hibbett D.S."/>
            <person name="Nagy L.G."/>
        </authorList>
    </citation>
    <scope>NUCLEOTIDE SEQUENCE [LARGE SCALE GENOMIC DNA]</scope>
    <source>
        <strain evidence="2 3">CBS 309.79</strain>
    </source>
</reference>
<evidence type="ECO:0000313" key="2">
    <source>
        <dbReference type="EMBL" id="TFL04884.1"/>
    </source>
</evidence>
<feature type="compositionally biased region" description="Polar residues" evidence="1">
    <location>
        <begin position="94"/>
        <end position="109"/>
    </location>
</feature>
<sequence>MTPSRPTPSSTIEDDVATPTLRYTTTASPKARRRLSGSDSGTDEDDNSSTASDVVYPPVPEDHSETRKIEENLRKWDELERQRRRVSREAGQSRPLSSSSLVRTASRTASMLIGSGKWARLPEAGSRRRDSFSSENVALEPLPQASTSTPPVSTAPASTRDPFADPSPSRNNTTHRSSSPNTSSATPTIDTGRSLLSRPVFGPSSSSSSSSPSKLAAPGPPQPLNLPSPTTPPAHVWEDTPPPPITSPLVGSTPGSQRQIDAEHEKETRWWHEYLCGFGEGPDRGGDKQAGRTNPFE</sequence>
<feature type="region of interest" description="Disordered" evidence="1">
    <location>
        <begin position="1"/>
        <end position="297"/>
    </location>
</feature>
<feature type="compositionally biased region" description="Low complexity" evidence="1">
    <location>
        <begin position="203"/>
        <end position="217"/>
    </location>
</feature>